<keyword evidence="6 22" id="KW-0812">Transmembrane</keyword>
<dbReference type="Gramene" id="QL02p024421:mrna">
    <property type="protein sequence ID" value="QL02p024421:mrna"/>
    <property type="gene ID" value="QL02p024421"/>
</dbReference>
<dbReference type="AlphaFoldDB" id="A0A7N2KUC0"/>
<keyword evidence="13 22" id="KW-0472">Membrane</keyword>
<dbReference type="PROSITE" id="PS00108">
    <property type="entry name" value="PROTEIN_KINASE_ST"/>
    <property type="match status" value="1"/>
</dbReference>
<dbReference type="OMA" id="QVLAFWV"/>
<dbReference type="Gene3D" id="1.10.510.10">
    <property type="entry name" value="Transferase(Phosphotransferase) domain 1"/>
    <property type="match status" value="1"/>
</dbReference>
<evidence type="ECO:0000256" key="6">
    <source>
        <dbReference type="ARBA" id="ARBA00022692"/>
    </source>
</evidence>
<dbReference type="SMART" id="SM00108">
    <property type="entry name" value="B_lectin"/>
    <property type="match status" value="1"/>
</dbReference>
<evidence type="ECO:0000256" key="7">
    <source>
        <dbReference type="ARBA" id="ARBA00022729"/>
    </source>
</evidence>
<dbReference type="SMART" id="SM00220">
    <property type="entry name" value="S_TKc"/>
    <property type="match status" value="1"/>
</dbReference>
<name>A0A7N2KUC0_QUELO</name>
<dbReference type="PROSITE" id="PS50927">
    <property type="entry name" value="BULB_LECTIN"/>
    <property type="match status" value="1"/>
</dbReference>
<dbReference type="CDD" id="cd00053">
    <property type="entry name" value="EGF"/>
    <property type="match status" value="1"/>
</dbReference>
<sequence length="840" mass="95448">MKNSHDKWMRKRKHRGGTLRTQGLRGSALRPTSTEESLKGYIFIFSGAWNACDSVTGAWRRSQKSWKRVRARVISDEGRNRRFRRSADEEADRAARAPRRRSRSKDSMAARGRFSRGYGGAWRRVARLRVTGFLGFGRRRSWSTSVVLVSSEWMRKRKHRGGTLRTQGLRGSALRPTSTEESLKGYIFIFAFGFYEKDNGFALGIWMEAIQQKTVIWTANRDDPPLPQDVDLSFSSDGMNIITQNQGLQTTVINAPQQSAFSASMLDTGNFVLYNSSSMIIWQSFDFPTDTILPGQRLLANKNLETSTAGEKVSLNLDGTSRLYLRNTTTGSTVKDFYETGDDWVSEWSPTSNRCDPIGLCGPNSYCTLLDQEPVCTCPPGFGFIDQEQKILGCQRNFGTDGCISKNRDTFSLRELERIAWEDNAYSNITSSKADCREDCLMDCNCDVVLFKDQLCRKQMLPLRYGRIQDGDQGGTTIIKVGVIKKERKKHPPIILFGSVTILVFALIVLAITSIRIYRYRAWKNKNIENDGLIEDVTLRSYTYAELDKATNGFLNELGRGAFGTVFKGVMPNGRRVVAVKRLENVVAEGEREFRNEMKAIGRTCHKNLVKLYGYCHDGNNRLLVYEYMSNGSLAKFLFESERKPSWEEKTRIALNVARGILYLHEECETQIIHCDIKPENILMDEQKCAKIADFGLAKLLIPNQTRTYTGIRGTRGYVAPEWHGNWPITAKADVYSFGIMLLEIICGQRHVDMDLPEDEVFLANWVYDCFQAGELDELVRDEEVDRNRLERMVRVGLWCIQDEPSLRPPIKKVVLMLEGTVEIPAPPSPTSFLSSMEVN</sequence>
<keyword evidence="11 20" id="KW-0067">ATP-binding</keyword>
<keyword evidence="15" id="KW-0675">Receptor</keyword>
<dbReference type="PANTHER" id="PTHR47976">
    <property type="entry name" value="G-TYPE LECTIN S-RECEPTOR-LIKE SERINE/THREONINE-PROTEIN KINASE SD2-5"/>
    <property type="match status" value="1"/>
</dbReference>
<dbReference type="InterPro" id="IPR000858">
    <property type="entry name" value="S_locus_glycoprot_dom"/>
</dbReference>
<keyword evidence="14" id="KW-1015">Disulfide bond</keyword>
<proteinExistence type="predicted"/>
<dbReference type="Proteomes" id="UP000594261">
    <property type="component" value="Chromosome 2"/>
</dbReference>
<dbReference type="EnsemblPlants" id="QL02p024421:mrna">
    <property type="protein sequence ID" value="QL02p024421:mrna"/>
    <property type="gene ID" value="QL02p024421"/>
</dbReference>
<feature type="domain" description="Protein kinase" evidence="23">
    <location>
        <begin position="552"/>
        <end position="834"/>
    </location>
</feature>
<keyword evidence="4 19" id="KW-0245">EGF-like domain</keyword>
<evidence type="ECO:0000256" key="12">
    <source>
        <dbReference type="ARBA" id="ARBA00022989"/>
    </source>
</evidence>
<evidence type="ECO:0000256" key="11">
    <source>
        <dbReference type="ARBA" id="ARBA00022840"/>
    </source>
</evidence>
<dbReference type="PROSITE" id="PS50026">
    <property type="entry name" value="EGF_3"/>
    <property type="match status" value="1"/>
</dbReference>
<reference evidence="27" key="1">
    <citation type="journal article" date="2016" name="G3 (Bethesda)">
        <title>First Draft Assembly and Annotation of the Genome of a California Endemic Oak Quercus lobata Nee (Fagaceae).</title>
        <authorList>
            <person name="Sork V.L."/>
            <person name="Fitz-Gibbon S.T."/>
            <person name="Puiu D."/>
            <person name="Crepeau M."/>
            <person name="Gugger P.F."/>
            <person name="Sherman R."/>
            <person name="Stevens K."/>
            <person name="Langley C.H."/>
            <person name="Pellegrini M."/>
            <person name="Salzberg S.L."/>
        </authorList>
    </citation>
    <scope>NUCLEOTIDE SEQUENCE [LARGE SCALE GENOMIC DNA]</scope>
    <source>
        <strain evidence="27">cv. SW786</strain>
    </source>
</reference>
<feature type="transmembrane region" description="Helical" evidence="22">
    <location>
        <begin position="494"/>
        <end position="518"/>
    </location>
</feature>
<evidence type="ECO:0000256" key="15">
    <source>
        <dbReference type="ARBA" id="ARBA00023170"/>
    </source>
</evidence>
<evidence type="ECO:0000256" key="3">
    <source>
        <dbReference type="ARBA" id="ARBA00022527"/>
    </source>
</evidence>
<dbReference type="InterPro" id="IPR000719">
    <property type="entry name" value="Prot_kinase_dom"/>
</dbReference>
<comment type="subcellular location">
    <subcellularLocation>
        <location evidence="1">Membrane</location>
        <topology evidence="1">Single-pass type I membrane protein</topology>
    </subcellularLocation>
</comment>
<dbReference type="InParanoid" id="A0A7N2KUC0"/>
<comment type="catalytic activity">
    <reaction evidence="18">
        <text>L-seryl-[protein] + ATP = O-phospho-L-seryl-[protein] + ADP + H(+)</text>
        <dbReference type="Rhea" id="RHEA:17989"/>
        <dbReference type="Rhea" id="RHEA-COMP:9863"/>
        <dbReference type="Rhea" id="RHEA-COMP:11604"/>
        <dbReference type="ChEBI" id="CHEBI:15378"/>
        <dbReference type="ChEBI" id="CHEBI:29999"/>
        <dbReference type="ChEBI" id="CHEBI:30616"/>
        <dbReference type="ChEBI" id="CHEBI:83421"/>
        <dbReference type="ChEBI" id="CHEBI:456216"/>
        <dbReference type="EC" id="2.7.11.1"/>
    </reaction>
</comment>
<dbReference type="InterPro" id="IPR017441">
    <property type="entry name" value="Protein_kinase_ATP_BS"/>
</dbReference>
<keyword evidence="8" id="KW-0430">Lectin</keyword>
<evidence type="ECO:0000256" key="19">
    <source>
        <dbReference type="PROSITE-ProRule" id="PRU00076"/>
    </source>
</evidence>
<accession>A0A7N2KUC0</accession>
<evidence type="ECO:0000256" key="18">
    <source>
        <dbReference type="ARBA" id="ARBA00048679"/>
    </source>
</evidence>
<dbReference type="Gene3D" id="3.30.200.20">
    <property type="entry name" value="Phosphorylase Kinase, domain 1"/>
    <property type="match status" value="1"/>
</dbReference>
<dbReference type="FunFam" id="3.30.200.20:FF:000059">
    <property type="entry name" value="S-receptor-like serine/threonine-protein kinase"/>
    <property type="match status" value="1"/>
</dbReference>
<evidence type="ECO:0000256" key="5">
    <source>
        <dbReference type="ARBA" id="ARBA00022679"/>
    </source>
</evidence>
<keyword evidence="16" id="KW-0325">Glycoprotein</keyword>
<dbReference type="Pfam" id="PF01453">
    <property type="entry name" value="B_lectin"/>
    <property type="match status" value="1"/>
</dbReference>
<reference evidence="26" key="2">
    <citation type="submission" date="2021-01" db="UniProtKB">
        <authorList>
            <consortium name="EnsemblPlants"/>
        </authorList>
    </citation>
    <scope>IDENTIFICATION</scope>
</reference>
<dbReference type="EC" id="2.7.11.1" evidence="2"/>
<evidence type="ECO:0000256" key="13">
    <source>
        <dbReference type="ARBA" id="ARBA00023136"/>
    </source>
</evidence>
<evidence type="ECO:0000259" key="24">
    <source>
        <dbReference type="PROSITE" id="PS50026"/>
    </source>
</evidence>
<feature type="region of interest" description="Disordered" evidence="21">
    <location>
        <begin position="1"/>
        <end position="31"/>
    </location>
</feature>
<evidence type="ECO:0000256" key="8">
    <source>
        <dbReference type="ARBA" id="ARBA00022734"/>
    </source>
</evidence>
<dbReference type="SUPFAM" id="SSF56112">
    <property type="entry name" value="Protein kinase-like (PK-like)"/>
    <property type="match status" value="1"/>
</dbReference>
<comment type="catalytic activity">
    <reaction evidence="17">
        <text>L-threonyl-[protein] + ATP = O-phospho-L-threonyl-[protein] + ADP + H(+)</text>
        <dbReference type="Rhea" id="RHEA:46608"/>
        <dbReference type="Rhea" id="RHEA-COMP:11060"/>
        <dbReference type="Rhea" id="RHEA-COMP:11605"/>
        <dbReference type="ChEBI" id="CHEBI:15378"/>
        <dbReference type="ChEBI" id="CHEBI:30013"/>
        <dbReference type="ChEBI" id="CHEBI:30616"/>
        <dbReference type="ChEBI" id="CHEBI:61977"/>
        <dbReference type="ChEBI" id="CHEBI:456216"/>
        <dbReference type="EC" id="2.7.11.1"/>
    </reaction>
</comment>
<dbReference type="CDD" id="cd14066">
    <property type="entry name" value="STKc_IRAK"/>
    <property type="match status" value="1"/>
</dbReference>
<organism evidence="26 27">
    <name type="scientific">Quercus lobata</name>
    <name type="common">Valley oak</name>
    <dbReference type="NCBI Taxonomy" id="97700"/>
    <lineage>
        <taxon>Eukaryota</taxon>
        <taxon>Viridiplantae</taxon>
        <taxon>Streptophyta</taxon>
        <taxon>Embryophyta</taxon>
        <taxon>Tracheophyta</taxon>
        <taxon>Spermatophyta</taxon>
        <taxon>Magnoliopsida</taxon>
        <taxon>eudicotyledons</taxon>
        <taxon>Gunneridae</taxon>
        <taxon>Pentapetalae</taxon>
        <taxon>rosids</taxon>
        <taxon>fabids</taxon>
        <taxon>Fagales</taxon>
        <taxon>Fagaceae</taxon>
        <taxon>Quercus</taxon>
    </lineage>
</organism>
<evidence type="ECO:0000256" key="16">
    <source>
        <dbReference type="ARBA" id="ARBA00023180"/>
    </source>
</evidence>
<protein>
    <recommendedName>
        <fullName evidence="2">non-specific serine/threonine protein kinase</fullName>
        <ecNumber evidence="2">2.7.11.1</ecNumber>
    </recommendedName>
</protein>
<dbReference type="InterPro" id="IPR036426">
    <property type="entry name" value="Bulb-type_lectin_dom_sf"/>
</dbReference>
<dbReference type="PROSITE" id="PS00107">
    <property type="entry name" value="PROTEIN_KINASE_ATP"/>
    <property type="match status" value="1"/>
</dbReference>
<feature type="compositionally biased region" description="Basic and acidic residues" evidence="21">
    <location>
        <begin position="83"/>
        <end position="95"/>
    </location>
</feature>
<keyword evidence="27" id="KW-1185">Reference proteome</keyword>
<feature type="compositionally biased region" description="Basic residues" evidence="21">
    <location>
        <begin position="8"/>
        <end position="17"/>
    </location>
</feature>
<evidence type="ECO:0000313" key="27">
    <source>
        <dbReference type="Proteomes" id="UP000594261"/>
    </source>
</evidence>
<dbReference type="Pfam" id="PF00069">
    <property type="entry name" value="Pkinase"/>
    <property type="match status" value="1"/>
</dbReference>
<comment type="caution">
    <text evidence="19">Lacks conserved residue(s) required for the propagation of feature annotation.</text>
</comment>
<dbReference type="FunFam" id="1.10.510.10:FF:000237">
    <property type="entry name" value="G-type lectin S-receptor-like serine/threonine-protein kinase"/>
    <property type="match status" value="1"/>
</dbReference>
<dbReference type="SUPFAM" id="SSF51110">
    <property type="entry name" value="alpha-D-mannose-specific plant lectins"/>
    <property type="match status" value="1"/>
</dbReference>
<feature type="region of interest" description="Disordered" evidence="21">
    <location>
        <begin position="83"/>
        <end position="110"/>
    </location>
</feature>
<dbReference type="GO" id="GO:0048544">
    <property type="term" value="P:recognition of pollen"/>
    <property type="evidence" value="ECO:0007669"/>
    <property type="project" value="InterPro"/>
</dbReference>
<evidence type="ECO:0000256" key="9">
    <source>
        <dbReference type="ARBA" id="ARBA00022741"/>
    </source>
</evidence>
<dbReference type="Pfam" id="PF00954">
    <property type="entry name" value="S_locus_glycop"/>
    <property type="match status" value="1"/>
</dbReference>
<keyword evidence="5" id="KW-0808">Transferase</keyword>
<dbReference type="GO" id="GO:0005524">
    <property type="term" value="F:ATP binding"/>
    <property type="evidence" value="ECO:0007669"/>
    <property type="project" value="UniProtKB-UniRule"/>
</dbReference>
<dbReference type="GO" id="GO:0004674">
    <property type="term" value="F:protein serine/threonine kinase activity"/>
    <property type="evidence" value="ECO:0007669"/>
    <property type="project" value="UniProtKB-KW"/>
</dbReference>
<evidence type="ECO:0000256" key="21">
    <source>
        <dbReference type="SAM" id="MobiDB-lite"/>
    </source>
</evidence>
<evidence type="ECO:0000256" key="1">
    <source>
        <dbReference type="ARBA" id="ARBA00004479"/>
    </source>
</evidence>
<evidence type="ECO:0000256" key="17">
    <source>
        <dbReference type="ARBA" id="ARBA00047899"/>
    </source>
</evidence>
<evidence type="ECO:0000256" key="14">
    <source>
        <dbReference type="ARBA" id="ARBA00023157"/>
    </source>
</evidence>
<dbReference type="GO" id="GO:0030246">
    <property type="term" value="F:carbohydrate binding"/>
    <property type="evidence" value="ECO:0007669"/>
    <property type="project" value="UniProtKB-KW"/>
</dbReference>
<keyword evidence="7" id="KW-0732">Signal</keyword>
<dbReference type="PANTHER" id="PTHR47976:SF102">
    <property type="entry name" value="G-TYPE LECTIN S-RECEPTOR-LIKE SERINE_THREONINE-PROTEIN KINASE LECRK3"/>
    <property type="match status" value="1"/>
</dbReference>
<dbReference type="InterPro" id="IPR011009">
    <property type="entry name" value="Kinase-like_dom_sf"/>
</dbReference>
<feature type="binding site" evidence="20">
    <location>
        <position position="581"/>
    </location>
    <ligand>
        <name>ATP</name>
        <dbReference type="ChEBI" id="CHEBI:30616"/>
    </ligand>
</feature>
<evidence type="ECO:0000256" key="2">
    <source>
        <dbReference type="ARBA" id="ARBA00012513"/>
    </source>
</evidence>
<dbReference type="InterPro" id="IPR000742">
    <property type="entry name" value="EGF"/>
</dbReference>
<evidence type="ECO:0000256" key="22">
    <source>
        <dbReference type="SAM" id="Phobius"/>
    </source>
</evidence>
<keyword evidence="10" id="KW-0418">Kinase</keyword>
<dbReference type="InterPro" id="IPR001480">
    <property type="entry name" value="Bulb-type_lectin_dom"/>
</dbReference>
<evidence type="ECO:0000259" key="23">
    <source>
        <dbReference type="PROSITE" id="PS50011"/>
    </source>
</evidence>
<evidence type="ECO:0000256" key="10">
    <source>
        <dbReference type="ARBA" id="ARBA00022777"/>
    </source>
</evidence>
<evidence type="ECO:0000256" key="20">
    <source>
        <dbReference type="PROSITE-ProRule" id="PRU10141"/>
    </source>
</evidence>
<keyword evidence="3" id="KW-0723">Serine/threonine-protein kinase</keyword>
<keyword evidence="9 20" id="KW-0547">Nucleotide-binding</keyword>
<evidence type="ECO:0000259" key="25">
    <source>
        <dbReference type="PROSITE" id="PS50927"/>
    </source>
</evidence>
<evidence type="ECO:0000313" key="26">
    <source>
        <dbReference type="EnsemblPlants" id="QL02p024421:mrna"/>
    </source>
</evidence>
<dbReference type="GO" id="GO:0016020">
    <property type="term" value="C:membrane"/>
    <property type="evidence" value="ECO:0007669"/>
    <property type="project" value="UniProtKB-SubCell"/>
</dbReference>
<evidence type="ECO:0000256" key="4">
    <source>
        <dbReference type="ARBA" id="ARBA00022536"/>
    </source>
</evidence>
<dbReference type="Gene3D" id="2.90.10.10">
    <property type="entry name" value="Bulb-type lectin domain"/>
    <property type="match status" value="1"/>
</dbReference>
<dbReference type="InterPro" id="IPR008271">
    <property type="entry name" value="Ser/Thr_kinase_AS"/>
</dbReference>
<feature type="domain" description="Bulb-type lectin" evidence="25">
    <location>
        <begin position="165"/>
        <end position="286"/>
    </location>
</feature>
<dbReference type="PROSITE" id="PS50011">
    <property type="entry name" value="PROTEIN_KINASE_DOM"/>
    <property type="match status" value="1"/>
</dbReference>
<dbReference type="InterPro" id="IPR051343">
    <property type="entry name" value="G-type_lectin_kinases/EP1-like"/>
</dbReference>
<feature type="domain" description="EGF-like" evidence="24">
    <location>
        <begin position="351"/>
        <end position="388"/>
    </location>
</feature>
<keyword evidence="12 22" id="KW-1133">Transmembrane helix</keyword>